<gene>
    <name evidence="1" type="ORF">BACDOR_00777</name>
</gene>
<evidence type="ECO:0000313" key="1">
    <source>
        <dbReference type="EMBL" id="EEB27090.1"/>
    </source>
</evidence>
<name>B6VU23_9BACT</name>
<dbReference type="AlphaFoldDB" id="B6VU23"/>
<reference evidence="1 2" key="1">
    <citation type="submission" date="2008-10" db="EMBL/GenBank/DDBJ databases">
        <title>Draft genome sequence of Bacteroides dorei (DSM 17855).</title>
        <authorList>
            <person name="Sudarsanam P."/>
            <person name="Ley R."/>
            <person name="Guruge J."/>
            <person name="Turnbaugh P.J."/>
            <person name="Mahowald M."/>
            <person name="Liep D."/>
            <person name="Gordon J."/>
        </authorList>
    </citation>
    <scope>NUCLEOTIDE SEQUENCE [LARGE SCALE GENOMIC DNA]</scope>
    <source>
        <strain evidence="1 2">DSM 17855</strain>
    </source>
</reference>
<reference evidence="1 2" key="2">
    <citation type="submission" date="2008-10" db="EMBL/GenBank/DDBJ databases">
        <authorList>
            <person name="Fulton L."/>
            <person name="Clifton S."/>
            <person name="Fulton B."/>
            <person name="Xu J."/>
            <person name="Minx P."/>
            <person name="Pepin K.H."/>
            <person name="Johnson M."/>
            <person name="Thiruvilangam P."/>
            <person name="Bhonagiri V."/>
            <person name="Nash W.E."/>
            <person name="Mardis E.R."/>
            <person name="Wilson R.K."/>
        </authorList>
    </citation>
    <scope>NUCLEOTIDE SEQUENCE [LARGE SCALE GENOMIC DNA]</scope>
    <source>
        <strain evidence="1 2">DSM 17855</strain>
    </source>
</reference>
<dbReference type="EMBL" id="ABWZ01000013">
    <property type="protein sequence ID" value="EEB27090.1"/>
    <property type="molecule type" value="Genomic_DNA"/>
</dbReference>
<evidence type="ECO:0000313" key="2">
    <source>
        <dbReference type="Proteomes" id="UP000004849"/>
    </source>
</evidence>
<proteinExistence type="predicted"/>
<accession>B6VU23</accession>
<organism evidence="1 2">
    <name type="scientific">Phocaeicola dorei DSM 17855</name>
    <dbReference type="NCBI Taxonomy" id="483217"/>
    <lineage>
        <taxon>Bacteria</taxon>
        <taxon>Pseudomonadati</taxon>
        <taxon>Bacteroidota</taxon>
        <taxon>Bacteroidia</taxon>
        <taxon>Bacteroidales</taxon>
        <taxon>Bacteroidaceae</taxon>
        <taxon>Phocaeicola</taxon>
    </lineage>
</organism>
<dbReference type="HOGENOM" id="CLU_3265573_0_0_10"/>
<sequence>MPVDYKGGEHSKPVIRSFIASLVRLHYKAMLIQEISIASFL</sequence>
<protein>
    <submittedName>
        <fullName evidence="1">Uncharacterized protein</fullName>
    </submittedName>
</protein>
<dbReference type="Proteomes" id="UP000004849">
    <property type="component" value="Unassembled WGS sequence"/>
</dbReference>